<dbReference type="GO" id="GO:0006351">
    <property type="term" value="P:DNA-templated transcription"/>
    <property type="evidence" value="ECO:0007669"/>
    <property type="project" value="TreeGrafter"/>
</dbReference>
<dbReference type="PANTHER" id="PTHR30537:SF74">
    <property type="entry name" value="HTH-TYPE TRANSCRIPTIONAL REGULATOR TRPI"/>
    <property type="match status" value="1"/>
</dbReference>
<name>A0A853FL59_9BURK</name>
<comment type="caution">
    <text evidence="3">The sequence shown here is derived from an EMBL/GenBank/DDBJ whole genome shotgun (WGS) entry which is preliminary data.</text>
</comment>
<reference evidence="3 4" key="1">
    <citation type="submission" date="2020-07" db="EMBL/GenBank/DDBJ databases">
        <title>Taxonomic revisions and descriptions of new bacterial species based on genomic comparisons in the high-G+C-content subgroup of the family Alcaligenaceae.</title>
        <authorList>
            <person name="Szabo A."/>
            <person name="Felfoldi T."/>
        </authorList>
    </citation>
    <scope>NUCLEOTIDE SEQUENCE [LARGE SCALE GENOMIC DNA]</scope>
    <source>
        <strain evidence="3 4">DSM 25264</strain>
    </source>
</reference>
<comment type="similarity">
    <text evidence="1">Belongs to the LysR transcriptional regulatory family.</text>
</comment>
<evidence type="ECO:0000313" key="4">
    <source>
        <dbReference type="Proteomes" id="UP000580517"/>
    </source>
</evidence>
<evidence type="ECO:0000313" key="3">
    <source>
        <dbReference type="EMBL" id="NYT39101.1"/>
    </source>
</evidence>
<evidence type="ECO:0000259" key="2">
    <source>
        <dbReference type="PROSITE" id="PS50931"/>
    </source>
</evidence>
<dbReference type="InterPro" id="IPR036388">
    <property type="entry name" value="WH-like_DNA-bd_sf"/>
</dbReference>
<dbReference type="Proteomes" id="UP000580517">
    <property type="component" value="Unassembled WGS sequence"/>
</dbReference>
<dbReference type="GO" id="GO:0003700">
    <property type="term" value="F:DNA-binding transcription factor activity"/>
    <property type="evidence" value="ECO:0007669"/>
    <property type="project" value="InterPro"/>
</dbReference>
<feature type="domain" description="HTH lysR-type" evidence="2">
    <location>
        <begin position="9"/>
        <end position="66"/>
    </location>
</feature>
<sequence length="118" mass="13221">MTIPRRFLPPTAMLVAFEAAARTGNFTQSAAELNYTQRAISRQVRALEDRLGTILFVRDRQRVVLTNAGVSYAREIREALRHIGAASLAVKVNPHVMSLNLAVPPTFAARWLMPRIHE</sequence>
<dbReference type="EMBL" id="JACCEW010000022">
    <property type="protein sequence ID" value="NYT39101.1"/>
    <property type="molecule type" value="Genomic_DNA"/>
</dbReference>
<organism evidence="3 4">
    <name type="scientific">Allopusillimonas soli</name>
    <dbReference type="NCBI Taxonomy" id="659016"/>
    <lineage>
        <taxon>Bacteria</taxon>
        <taxon>Pseudomonadati</taxon>
        <taxon>Pseudomonadota</taxon>
        <taxon>Betaproteobacteria</taxon>
        <taxon>Burkholderiales</taxon>
        <taxon>Alcaligenaceae</taxon>
        <taxon>Allopusillimonas</taxon>
    </lineage>
</organism>
<dbReference type="InterPro" id="IPR036390">
    <property type="entry name" value="WH_DNA-bd_sf"/>
</dbReference>
<dbReference type="PRINTS" id="PR00039">
    <property type="entry name" value="HTHLYSR"/>
</dbReference>
<dbReference type="PROSITE" id="PS50931">
    <property type="entry name" value="HTH_LYSR"/>
    <property type="match status" value="1"/>
</dbReference>
<keyword evidence="4" id="KW-1185">Reference proteome</keyword>
<dbReference type="InterPro" id="IPR058163">
    <property type="entry name" value="LysR-type_TF_proteobact-type"/>
</dbReference>
<feature type="non-terminal residue" evidence="3">
    <location>
        <position position="118"/>
    </location>
</feature>
<proteinExistence type="inferred from homology"/>
<dbReference type="RefSeq" id="WP_180029237.1">
    <property type="nucleotide sequence ID" value="NZ_JACCEW010000022.1"/>
</dbReference>
<dbReference type="SUPFAM" id="SSF46785">
    <property type="entry name" value="Winged helix' DNA-binding domain"/>
    <property type="match status" value="1"/>
</dbReference>
<dbReference type="Pfam" id="PF00126">
    <property type="entry name" value="HTH_1"/>
    <property type="match status" value="1"/>
</dbReference>
<accession>A0A853FL59</accession>
<dbReference type="InterPro" id="IPR000847">
    <property type="entry name" value="LysR_HTH_N"/>
</dbReference>
<evidence type="ECO:0000256" key="1">
    <source>
        <dbReference type="ARBA" id="ARBA00009437"/>
    </source>
</evidence>
<protein>
    <submittedName>
        <fullName evidence="3">LysR family transcriptional regulator</fullName>
    </submittedName>
</protein>
<dbReference type="GO" id="GO:0043565">
    <property type="term" value="F:sequence-specific DNA binding"/>
    <property type="evidence" value="ECO:0007669"/>
    <property type="project" value="TreeGrafter"/>
</dbReference>
<gene>
    <name evidence="3" type="ORF">H0A68_19735</name>
</gene>
<dbReference type="PANTHER" id="PTHR30537">
    <property type="entry name" value="HTH-TYPE TRANSCRIPTIONAL REGULATOR"/>
    <property type="match status" value="1"/>
</dbReference>
<dbReference type="Gene3D" id="1.10.10.10">
    <property type="entry name" value="Winged helix-like DNA-binding domain superfamily/Winged helix DNA-binding domain"/>
    <property type="match status" value="1"/>
</dbReference>
<dbReference type="AlphaFoldDB" id="A0A853FL59"/>